<dbReference type="InterPro" id="IPR012890">
    <property type="entry name" value="GCFC2-like"/>
</dbReference>
<feature type="compositionally biased region" description="Low complexity" evidence="4">
    <location>
        <begin position="83"/>
        <end position="93"/>
    </location>
</feature>
<dbReference type="GO" id="GO:0071008">
    <property type="term" value="C:U2-type post-mRNA release spliceosomal complex"/>
    <property type="evidence" value="ECO:0007669"/>
    <property type="project" value="InterPro"/>
</dbReference>
<feature type="compositionally biased region" description="Pro residues" evidence="4">
    <location>
        <begin position="114"/>
        <end position="123"/>
    </location>
</feature>
<dbReference type="GO" id="GO:0003677">
    <property type="term" value="F:DNA binding"/>
    <property type="evidence" value="ECO:0007669"/>
    <property type="project" value="InterPro"/>
</dbReference>
<proteinExistence type="predicted"/>
<evidence type="ECO:0000256" key="4">
    <source>
        <dbReference type="SAM" id="MobiDB-lite"/>
    </source>
</evidence>
<comment type="subcellular location">
    <subcellularLocation>
        <location evidence="1">Nucleus</location>
    </subcellularLocation>
</comment>
<evidence type="ECO:0000313" key="6">
    <source>
        <dbReference type="Proteomes" id="UP001150925"/>
    </source>
</evidence>
<keyword evidence="3" id="KW-0175">Coiled coil</keyword>
<dbReference type="AlphaFoldDB" id="A0A9W8E866"/>
<evidence type="ECO:0000256" key="1">
    <source>
        <dbReference type="ARBA" id="ARBA00004123"/>
    </source>
</evidence>
<feature type="compositionally biased region" description="Polar residues" evidence="4">
    <location>
        <begin position="28"/>
        <end position="68"/>
    </location>
</feature>
<evidence type="ECO:0000256" key="3">
    <source>
        <dbReference type="SAM" id="Coils"/>
    </source>
</evidence>
<feature type="compositionally biased region" description="Basic residues" evidence="4">
    <location>
        <begin position="1"/>
        <end position="14"/>
    </location>
</feature>
<dbReference type="PANTHER" id="PTHR12214:SF0">
    <property type="entry name" value="LD29489P"/>
    <property type="match status" value="1"/>
</dbReference>
<feature type="compositionally biased region" description="Polar residues" evidence="4">
    <location>
        <begin position="170"/>
        <end position="195"/>
    </location>
</feature>
<feature type="region of interest" description="Disordered" evidence="4">
    <location>
        <begin position="158"/>
        <end position="242"/>
    </location>
</feature>
<sequence length="495" mass="55459">MFGIKKSKRSRNIRRKEVGSEDPGTVGAESSPSAQPTQSDVTEISVQEETSNVPKGSQTFGQEGQLLTPTTTDAVASLYATSTADTTATVSQSESHVPLEPVPDSTVTTRTPIPITPSVPPSRPKSTPLRTTHSVPMALEEVEEGEDLAFQLKKTPTQRAFTKRKDRTSKLQTEVETGSVESPVTPLSVQSQPTYSKDALEELKRQQRPLRKDTSVDDSTTTFISPSQPVTSSAEPRNSGNGSLKELISEQVRQGRIPDPKLIQAARQEREKLRLAHEGDFIPLSSSTSHPGPALHSLRLDDGEYDELDDFDLQILREDDRKARYIDEDEVVLSAEEDELTFGSKARRLRDERELETRQRALEEAENEILDEDDDEIRHWEMEQIKKGGAEEAVQSFKHDRATLIHKIHQAIKVTPIPTLTAFQTRIRQRLTKVEETQKANRYDQDQLNKQAEHAQDLLTKAVTERTVLEQRLAHYTKLLQEREKGTVHSAPTSP</sequence>
<accession>A0A9W8E866</accession>
<organism evidence="5 6">
    <name type="scientific">Dispira parvispora</name>
    <dbReference type="NCBI Taxonomy" id="1520584"/>
    <lineage>
        <taxon>Eukaryota</taxon>
        <taxon>Fungi</taxon>
        <taxon>Fungi incertae sedis</taxon>
        <taxon>Zoopagomycota</taxon>
        <taxon>Kickxellomycotina</taxon>
        <taxon>Dimargaritomycetes</taxon>
        <taxon>Dimargaritales</taxon>
        <taxon>Dimargaritaceae</taxon>
        <taxon>Dispira</taxon>
    </lineage>
</organism>
<reference evidence="5" key="1">
    <citation type="submission" date="2022-07" db="EMBL/GenBank/DDBJ databases">
        <title>Phylogenomic reconstructions and comparative analyses of Kickxellomycotina fungi.</title>
        <authorList>
            <person name="Reynolds N.K."/>
            <person name="Stajich J.E."/>
            <person name="Barry K."/>
            <person name="Grigoriev I.V."/>
            <person name="Crous P."/>
            <person name="Smith M.E."/>
        </authorList>
    </citation>
    <scope>NUCLEOTIDE SEQUENCE</scope>
    <source>
        <strain evidence="5">RSA 1196</strain>
    </source>
</reference>
<dbReference type="OrthoDB" id="429427at2759"/>
<feature type="region of interest" description="Disordered" evidence="4">
    <location>
        <begin position="1"/>
        <end position="68"/>
    </location>
</feature>
<keyword evidence="6" id="KW-1185">Reference proteome</keyword>
<dbReference type="InterPro" id="IPR028211">
    <property type="entry name" value="Ntr2"/>
</dbReference>
<protein>
    <submittedName>
        <fullName evidence="5">Uncharacterized protein</fullName>
    </submittedName>
</protein>
<keyword evidence="2" id="KW-0539">Nucleus</keyword>
<dbReference type="EMBL" id="JANBPY010000316">
    <property type="protein sequence ID" value="KAJ1967568.1"/>
    <property type="molecule type" value="Genomic_DNA"/>
</dbReference>
<evidence type="ECO:0000313" key="5">
    <source>
        <dbReference type="EMBL" id="KAJ1967568.1"/>
    </source>
</evidence>
<comment type="caution">
    <text evidence="5">The sequence shown here is derived from an EMBL/GenBank/DDBJ whole genome shotgun (WGS) entry which is preliminary data.</text>
</comment>
<feature type="region of interest" description="Disordered" evidence="4">
    <location>
        <begin position="83"/>
        <end position="135"/>
    </location>
</feature>
<feature type="coiled-coil region" evidence="3">
    <location>
        <begin position="346"/>
        <end position="375"/>
    </location>
</feature>
<dbReference type="GO" id="GO:0000390">
    <property type="term" value="P:spliceosomal complex disassembly"/>
    <property type="evidence" value="ECO:0007669"/>
    <property type="project" value="InterPro"/>
</dbReference>
<dbReference type="Pfam" id="PF15458">
    <property type="entry name" value="NTR2"/>
    <property type="match status" value="1"/>
</dbReference>
<evidence type="ECO:0000256" key="2">
    <source>
        <dbReference type="ARBA" id="ARBA00023242"/>
    </source>
</evidence>
<dbReference type="Proteomes" id="UP001150925">
    <property type="component" value="Unassembled WGS sequence"/>
</dbReference>
<name>A0A9W8E866_9FUNG</name>
<feature type="compositionally biased region" description="Basic and acidic residues" evidence="4">
    <location>
        <begin position="198"/>
        <end position="215"/>
    </location>
</feature>
<feature type="compositionally biased region" description="Polar residues" evidence="4">
    <location>
        <begin position="217"/>
        <end position="242"/>
    </location>
</feature>
<dbReference type="PANTHER" id="PTHR12214">
    <property type="entry name" value="GC-RICH SEQUENCE DNA-BINDING FACTOR"/>
    <property type="match status" value="1"/>
</dbReference>
<gene>
    <name evidence="5" type="ORF">IWQ62_001778</name>
</gene>